<name>A0ABW7CUN5_9GAMM</name>
<evidence type="ECO:0000313" key="7">
    <source>
        <dbReference type="EMBL" id="MFG6108662.1"/>
    </source>
</evidence>
<sequence length="180" mass="18913">MSRTRASAAQRCGSATALCVILLPWPRTALADGVVDLAGSVRPGTCEVHTEDQAKRVDLPRVQLHVIGAATGVVVATALDWEFRLVNCRGVRRVSLVFAGPPHASGQPQYANRGTATGVSLHLVEQGSEAVMPAAGHHASLAVASGAATYLGRSYFYRHNGSPLQHGSFRSAATVVVTYD</sequence>
<dbReference type="RefSeq" id="WP_394161957.1">
    <property type="nucleotide sequence ID" value="NZ_JBHGCJ010000003.1"/>
</dbReference>
<reference evidence="7 8" key="1">
    <citation type="submission" date="2024-09" db="EMBL/GenBank/DDBJ databases">
        <authorList>
            <consortium name="All-Russian atlas of soil microorganisms"/>
            <consortium name="as a basis for the search for new antimicrobial producers and enzymes with unique properties"/>
            <person name="Sokolova E.A."/>
            <person name="Voronina E.N."/>
        </authorList>
    </citation>
    <scope>NUCLEOTIDE SEQUENCE [LARGE SCALE GENOMIC DNA]</scope>
    <source>
        <strain evidence="7 8">AF-22b-331.1</strain>
    </source>
</reference>
<dbReference type="InterPro" id="IPR008966">
    <property type="entry name" value="Adhesion_dom_sf"/>
</dbReference>
<dbReference type="PANTHER" id="PTHR33420">
    <property type="entry name" value="FIMBRIAL SUBUNIT ELFA-RELATED"/>
    <property type="match status" value="1"/>
</dbReference>
<evidence type="ECO:0000256" key="3">
    <source>
        <dbReference type="ARBA" id="ARBA00022729"/>
    </source>
</evidence>
<dbReference type="Pfam" id="PF00419">
    <property type="entry name" value="Fimbrial"/>
    <property type="match status" value="1"/>
</dbReference>
<dbReference type="Proteomes" id="UP001605261">
    <property type="component" value="Unassembled WGS sequence"/>
</dbReference>
<evidence type="ECO:0000259" key="6">
    <source>
        <dbReference type="Pfam" id="PF00419"/>
    </source>
</evidence>
<protein>
    <submittedName>
        <fullName evidence="7">Fimbrial protein</fullName>
    </submittedName>
</protein>
<comment type="subcellular location">
    <subcellularLocation>
        <location evidence="1">Fimbrium</location>
    </subcellularLocation>
</comment>
<dbReference type="Gene3D" id="2.60.40.1090">
    <property type="entry name" value="Fimbrial-type adhesion domain"/>
    <property type="match status" value="1"/>
</dbReference>
<evidence type="ECO:0000256" key="1">
    <source>
        <dbReference type="ARBA" id="ARBA00004561"/>
    </source>
</evidence>
<dbReference type="InterPro" id="IPR000259">
    <property type="entry name" value="Adhesion_dom_fimbrial"/>
</dbReference>
<evidence type="ECO:0000256" key="4">
    <source>
        <dbReference type="ARBA" id="ARBA00023263"/>
    </source>
</evidence>
<keyword evidence="4" id="KW-0281">Fimbrium</keyword>
<gene>
    <name evidence="7" type="ORF">ACEU0G_002653</name>
</gene>
<dbReference type="InterPro" id="IPR050263">
    <property type="entry name" value="Bact_Fimbrial_Adh_Pro"/>
</dbReference>
<keyword evidence="8" id="KW-1185">Reference proteome</keyword>
<accession>A0ABW7CUN5</accession>
<feature type="chain" id="PRO_5046088115" evidence="5">
    <location>
        <begin position="32"/>
        <end position="180"/>
    </location>
</feature>
<dbReference type="EMBL" id="JBHGCJ010000003">
    <property type="protein sequence ID" value="MFG6108662.1"/>
    <property type="molecule type" value="Genomic_DNA"/>
</dbReference>
<dbReference type="PANTHER" id="PTHR33420:SF12">
    <property type="entry name" value="FIMBRIN-LIKE PROTEIN FIMI-RELATED"/>
    <property type="match status" value="1"/>
</dbReference>
<evidence type="ECO:0000256" key="5">
    <source>
        <dbReference type="SAM" id="SignalP"/>
    </source>
</evidence>
<comment type="similarity">
    <text evidence="2">Belongs to the fimbrial protein family.</text>
</comment>
<feature type="domain" description="Fimbrial-type adhesion" evidence="6">
    <location>
        <begin position="37"/>
        <end position="180"/>
    </location>
</feature>
<proteinExistence type="inferred from homology"/>
<evidence type="ECO:0000313" key="8">
    <source>
        <dbReference type="Proteomes" id="UP001605261"/>
    </source>
</evidence>
<evidence type="ECO:0000256" key="2">
    <source>
        <dbReference type="ARBA" id="ARBA00006671"/>
    </source>
</evidence>
<dbReference type="SUPFAM" id="SSF49401">
    <property type="entry name" value="Bacterial adhesins"/>
    <property type="match status" value="1"/>
</dbReference>
<feature type="signal peptide" evidence="5">
    <location>
        <begin position="1"/>
        <end position="31"/>
    </location>
</feature>
<dbReference type="InterPro" id="IPR036937">
    <property type="entry name" value="Adhesion_dom_fimbrial_sf"/>
</dbReference>
<organism evidence="7 8">
    <name type="scientific">Stenotrophomonas nematodicola</name>
    <dbReference type="NCBI Taxonomy" id="2656746"/>
    <lineage>
        <taxon>Bacteria</taxon>
        <taxon>Pseudomonadati</taxon>
        <taxon>Pseudomonadota</taxon>
        <taxon>Gammaproteobacteria</taxon>
        <taxon>Lysobacterales</taxon>
        <taxon>Lysobacteraceae</taxon>
        <taxon>Stenotrophomonas</taxon>
    </lineage>
</organism>
<comment type="caution">
    <text evidence="7">The sequence shown here is derived from an EMBL/GenBank/DDBJ whole genome shotgun (WGS) entry which is preliminary data.</text>
</comment>
<keyword evidence="3 5" id="KW-0732">Signal</keyword>